<keyword evidence="3" id="KW-0645">Protease</keyword>
<feature type="domain" description="Peptidase M14" evidence="11">
    <location>
        <begin position="195"/>
        <end position="435"/>
    </location>
</feature>
<dbReference type="CDD" id="cd11308">
    <property type="entry name" value="Peptidase_M14NE-CP-C_like"/>
    <property type="match status" value="1"/>
</dbReference>
<dbReference type="GO" id="GO:0006518">
    <property type="term" value="P:peptide metabolic process"/>
    <property type="evidence" value="ECO:0007669"/>
    <property type="project" value="TreeGrafter"/>
</dbReference>
<feature type="region of interest" description="Disordered" evidence="9">
    <location>
        <begin position="1"/>
        <end position="24"/>
    </location>
</feature>
<evidence type="ECO:0000256" key="8">
    <source>
        <dbReference type="PROSITE-ProRule" id="PRU01379"/>
    </source>
</evidence>
<dbReference type="Pfam" id="PF13620">
    <property type="entry name" value="CarboxypepD_reg"/>
    <property type="match status" value="1"/>
</dbReference>
<keyword evidence="5" id="KW-0378">Hydrolase</keyword>
<dbReference type="SMART" id="SM00631">
    <property type="entry name" value="Zn_pept"/>
    <property type="match status" value="1"/>
</dbReference>
<dbReference type="GO" id="GO:0008270">
    <property type="term" value="F:zinc ion binding"/>
    <property type="evidence" value="ECO:0007669"/>
    <property type="project" value="InterPro"/>
</dbReference>
<comment type="caution">
    <text evidence="12">The sequence shown here is derived from an EMBL/GenBank/DDBJ whole genome shotgun (WGS) entry which is preliminary data.</text>
</comment>
<keyword evidence="10" id="KW-0812">Transmembrane</keyword>
<dbReference type="InterPro" id="IPR057247">
    <property type="entry name" value="CARBOXYPEPT_ZN_2"/>
</dbReference>
<evidence type="ECO:0000256" key="5">
    <source>
        <dbReference type="ARBA" id="ARBA00022801"/>
    </source>
</evidence>
<dbReference type="AlphaFoldDB" id="A0AAV8WVG8"/>
<proteinExistence type="inferred from homology"/>
<dbReference type="GO" id="GO:0016485">
    <property type="term" value="P:protein processing"/>
    <property type="evidence" value="ECO:0007669"/>
    <property type="project" value="TreeGrafter"/>
</dbReference>
<comment type="similarity">
    <text evidence="2 8">Belongs to the peptidase M14 family.</text>
</comment>
<gene>
    <name evidence="12" type="ORF">NQ314_016596</name>
</gene>
<dbReference type="SUPFAM" id="SSF49464">
    <property type="entry name" value="Carboxypeptidase regulatory domain-like"/>
    <property type="match status" value="2"/>
</dbReference>
<dbReference type="InterPro" id="IPR057246">
    <property type="entry name" value="CARBOXYPEPT_ZN_1"/>
</dbReference>
<dbReference type="InterPro" id="IPR008969">
    <property type="entry name" value="CarboxyPept-like_regulatory"/>
</dbReference>
<keyword evidence="7" id="KW-0325">Glycoprotein</keyword>
<evidence type="ECO:0000256" key="1">
    <source>
        <dbReference type="ARBA" id="ARBA00001947"/>
    </source>
</evidence>
<evidence type="ECO:0000313" key="12">
    <source>
        <dbReference type="EMBL" id="KAJ8930584.1"/>
    </source>
</evidence>
<dbReference type="PRINTS" id="PR00765">
    <property type="entry name" value="CRBOXYPTASEA"/>
</dbReference>
<comment type="caution">
    <text evidence="8">Lacks conserved residue(s) required for the propagation of feature annotation.</text>
</comment>
<feature type="active site" description="Proton donor/acceptor" evidence="8">
    <location>
        <position position="405"/>
    </location>
</feature>
<keyword evidence="3" id="KW-0121">Carboxypeptidase</keyword>
<accession>A0AAV8WVG8</accession>
<evidence type="ECO:0000313" key="13">
    <source>
        <dbReference type="Proteomes" id="UP001162156"/>
    </source>
</evidence>
<dbReference type="PROSITE" id="PS00133">
    <property type="entry name" value="CARBOXYPEPT_ZN_2"/>
    <property type="match status" value="1"/>
</dbReference>
<evidence type="ECO:0000256" key="7">
    <source>
        <dbReference type="ARBA" id="ARBA00023180"/>
    </source>
</evidence>
<dbReference type="Gene3D" id="3.40.630.10">
    <property type="entry name" value="Zn peptidases"/>
    <property type="match status" value="4"/>
</dbReference>
<evidence type="ECO:0000256" key="3">
    <source>
        <dbReference type="ARBA" id="ARBA00022645"/>
    </source>
</evidence>
<keyword evidence="4" id="KW-0479">Metal-binding</keyword>
<reference evidence="12" key="1">
    <citation type="journal article" date="2023" name="Insect Mol. Biol.">
        <title>Genome sequencing provides insights into the evolution of gene families encoding plant cell wall-degrading enzymes in longhorned beetles.</title>
        <authorList>
            <person name="Shin N.R."/>
            <person name="Okamura Y."/>
            <person name="Kirsch R."/>
            <person name="Pauchet Y."/>
        </authorList>
    </citation>
    <scope>NUCLEOTIDE SEQUENCE</scope>
    <source>
        <strain evidence="12">RBIC_L_NR</strain>
    </source>
</reference>
<dbReference type="Proteomes" id="UP001162156">
    <property type="component" value="Unassembled WGS sequence"/>
</dbReference>
<dbReference type="GO" id="GO:0005615">
    <property type="term" value="C:extracellular space"/>
    <property type="evidence" value="ECO:0007669"/>
    <property type="project" value="TreeGrafter"/>
</dbReference>
<dbReference type="GO" id="GO:0004181">
    <property type="term" value="F:metallocarboxypeptidase activity"/>
    <property type="evidence" value="ECO:0007669"/>
    <property type="project" value="InterPro"/>
</dbReference>
<sequence length="1012" mass="114331">MPSMNPDGYENSQEGDCESKPKYVGRENENSIDLNRDFPDQFEATRAGTILSGRQPETIALMTWIISRPFVLSGNLHGGAVVASYPYDDSNTQRTCCKESRSPDNNIFKELALTYAQSHPLMKKGDACKNDNFKQGITNGAYWYEVRGANIGDYYYQGVMRCMPQLMGAFQITDNITGPMYDQYGFVISDNTIFKHHHYEEMVNFMIYYNKMYPNITHLHSIGKSVQGKDLFVLIISSTPNEHIPGKPEFKYIANMHGNEIVGKELLLYLIKYLCERYGSDDEVTNLLTTTRIHLLPSMNPDGYEISNEGDLYSLKGRNNANNYDLNRNFPDQYVVNKKEIRLYLILFLLFFKAHKVMHEGKSCPMFPNEHFSGGITNGAKWYVVTGGMQDWNYLVAGCMEITLEIGCYKYPNADTLPQYWLDNRKALLTFIEQVIPETGYLQYNVTLMKDDPLHWASAYDFGIGENQYTLKYHSNQEIYSLLANLENQYPGSAAFQGGDNYVSMAIHWLKITNEIEADDETKFHVAVMGNLFATQPIGREIDIYLARHLLGGYNLGEFKIVSILRNTVIHIIPVIDKAFEQIWGDYNKEVLGNIKPDKYVCNNITADFKQVGEQIMNLNGRVTNNQDTKSIANAFKHMLLEEKFDVVLNIEGGTSGMLYPSTRDQIQLYRTIAEKYMSQLKIPQSCSEQIKGTDYVLTDYLYKEYNTPLLTAKISCCEYPDIGNIPYVWRDILAPIMSVLESTLTGVEGYVKGAKMMPMLNATVKVPGLNRTFEVTKKLAHFKIMLPPGKYDLEVACHGYENKLLHVAITEGNLLNLNVILNPANMDSPVYPGTIVNTSPNRISATDISMHEPFAGVVSTGIKGYIKDESNHPVPNAAINIIEKNLTVSADKSGKYGIPLPPGKYTVKVVAGGYFSDVKIVDVNNINAFPKVVVVTLKKNSYVLGIPRLAFVILAGFICAGALGFGIFCYMACKKRNEYGLLPQNLRYYEEFKDVDEKDENCLFTRPLNGE</sequence>
<dbReference type="PANTHER" id="PTHR11532">
    <property type="entry name" value="PROTEASE M14 CARBOXYPEPTIDASE"/>
    <property type="match status" value="1"/>
</dbReference>
<keyword evidence="6" id="KW-0862">Zinc</keyword>
<feature type="transmembrane region" description="Helical" evidence="10">
    <location>
        <begin position="950"/>
        <end position="974"/>
    </location>
</feature>
<evidence type="ECO:0000256" key="4">
    <source>
        <dbReference type="ARBA" id="ARBA00022723"/>
    </source>
</evidence>
<comment type="cofactor">
    <cofactor evidence="1">
        <name>Zn(2+)</name>
        <dbReference type="ChEBI" id="CHEBI:29105"/>
    </cofactor>
</comment>
<evidence type="ECO:0000256" key="10">
    <source>
        <dbReference type="SAM" id="Phobius"/>
    </source>
</evidence>
<dbReference type="Gene3D" id="2.60.40.1120">
    <property type="entry name" value="Carboxypeptidase-like, regulatory domain"/>
    <property type="match status" value="2"/>
</dbReference>
<keyword evidence="13" id="KW-1185">Reference proteome</keyword>
<dbReference type="InterPro" id="IPR050753">
    <property type="entry name" value="Peptidase_M14_domain"/>
</dbReference>
<evidence type="ECO:0000256" key="9">
    <source>
        <dbReference type="SAM" id="MobiDB-lite"/>
    </source>
</evidence>
<keyword evidence="10" id="KW-0472">Membrane</keyword>
<dbReference type="PROSITE" id="PS52035">
    <property type="entry name" value="PEPTIDASE_M14"/>
    <property type="match status" value="3"/>
</dbReference>
<dbReference type="Pfam" id="PF00246">
    <property type="entry name" value="Peptidase_M14"/>
    <property type="match status" value="4"/>
</dbReference>
<dbReference type="InterPro" id="IPR000834">
    <property type="entry name" value="Peptidase_M14"/>
</dbReference>
<evidence type="ECO:0000256" key="2">
    <source>
        <dbReference type="ARBA" id="ARBA00005988"/>
    </source>
</evidence>
<feature type="domain" description="Peptidase M14" evidence="11">
    <location>
        <begin position="1"/>
        <end position="188"/>
    </location>
</feature>
<feature type="domain" description="Peptidase M14" evidence="11">
    <location>
        <begin position="472"/>
        <end position="744"/>
    </location>
</feature>
<name>A0AAV8WVG8_9CUCU</name>
<evidence type="ECO:0000256" key="6">
    <source>
        <dbReference type="ARBA" id="ARBA00022833"/>
    </source>
</evidence>
<dbReference type="PANTHER" id="PTHR11532:SF62">
    <property type="entry name" value="CARBOXYPEPTIDASE D"/>
    <property type="match status" value="1"/>
</dbReference>
<protein>
    <recommendedName>
        <fullName evidence="11">Peptidase M14 domain-containing protein</fullName>
    </recommendedName>
</protein>
<evidence type="ECO:0000259" key="11">
    <source>
        <dbReference type="PROSITE" id="PS52035"/>
    </source>
</evidence>
<organism evidence="12 13">
    <name type="scientific">Rhamnusium bicolor</name>
    <dbReference type="NCBI Taxonomy" id="1586634"/>
    <lineage>
        <taxon>Eukaryota</taxon>
        <taxon>Metazoa</taxon>
        <taxon>Ecdysozoa</taxon>
        <taxon>Arthropoda</taxon>
        <taxon>Hexapoda</taxon>
        <taxon>Insecta</taxon>
        <taxon>Pterygota</taxon>
        <taxon>Neoptera</taxon>
        <taxon>Endopterygota</taxon>
        <taxon>Coleoptera</taxon>
        <taxon>Polyphaga</taxon>
        <taxon>Cucujiformia</taxon>
        <taxon>Chrysomeloidea</taxon>
        <taxon>Cerambycidae</taxon>
        <taxon>Lepturinae</taxon>
        <taxon>Rhagiini</taxon>
        <taxon>Rhamnusium</taxon>
    </lineage>
</organism>
<dbReference type="PROSITE" id="PS00132">
    <property type="entry name" value="CARBOXYPEPT_ZN_1"/>
    <property type="match status" value="1"/>
</dbReference>
<keyword evidence="10" id="KW-1133">Transmembrane helix</keyword>
<dbReference type="SUPFAM" id="SSF53187">
    <property type="entry name" value="Zn-dependent exopeptidases"/>
    <property type="match status" value="3"/>
</dbReference>
<dbReference type="EMBL" id="JANEYF010004606">
    <property type="protein sequence ID" value="KAJ8930584.1"/>
    <property type="molecule type" value="Genomic_DNA"/>
</dbReference>